<dbReference type="KEGG" id="dor:Desor_2295"/>
<dbReference type="InterPro" id="IPR021484">
    <property type="entry name" value="DUF3137"/>
</dbReference>
<protein>
    <recommendedName>
        <fullName evidence="4">DUF3137 domain-containing protein</fullName>
    </recommendedName>
</protein>
<feature type="transmembrane region" description="Helical" evidence="1">
    <location>
        <begin position="125"/>
        <end position="145"/>
    </location>
</feature>
<evidence type="ECO:0000256" key="1">
    <source>
        <dbReference type="SAM" id="Phobius"/>
    </source>
</evidence>
<dbReference type="AlphaFoldDB" id="G7WBB0"/>
<reference evidence="3" key="1">
    <citation type="submission" date="2011-11" db="EMBL/GenBank/DDBJ databases">
        <title>Complete sequence of Desulfosporosinus orientis DSM 765.</title>
        <authorList>
            <person name="Lucas S."/>
            <person name="Han J."/>
            <person name="Lapidus A."/>
            <person name="Cheng J.-F."/>
            <person name="Goodwin L."/>
            <person name="Pitluck S."/>
            <person name="Peters L."/>
            <person name="Ovchinnikova G."/>
            <person name="Teshima H."/>
            <person name="Detter J.C."/>
            <person name="Han C."/>
            <person name="Tapia R."/>
            <person name="Land M."/>
            <person name="Hauser L."/>
            <person name="Kyrpides N."/>
            <person name="Ivanova N."/>
            <person name="Pagani I."/>
            <person name="Pester M."/>
            <person name="Spring S."/>
            <person name="Ollivier B."/>
            <person name="Rattei T."/>
            <person name="Klenk H.-P."/>
            <person name="Wagner M."/>
            <person name="Loy A."/>
            <person name="Woyke T."/>
        </authorList>
    </citation>
    <scope>NUCLEOTIDE SEQUENCE [LARGE SCALE GENOMIC DNA]</scope>
    <source>
        <strain evidence="3">ATCC 19365 / DSM 765 / NCIMB 8382 / VKM B-1628</strain>
    </source>
</reference>
<keyword evidence="1" id="KW-0472">Membrane</keyword>
<sequence>MRVKQKAKEASRNFMKDIFFWIPFIIIALVLYNFIYNGFDWGADRFFPLVLLIVLLIISYYLCKVLASFLSGIFSVARGIGGMKDARKLDAIMKGNEQDSSSEQDGMKNADKLDGSVAALEEKRITIAIASIVYAVIAVIIVALLLFSYGLTVGCIAGVIAAFGYAIIRVQRSKLNNETKGAFAENILKKYFQNVVYQPVSCFPQDEILSLGLFENANNIKGSDLVSARKGNISFARCDLLAEKVVWDQVYDVQLEDWKDEEIHTSLFWGSCIRAEHGLKIPVQVVVCTDGTPNLNVKDDEHLDVEMYEFNHRLDAFCVDPVAARIVLTPQVIEALNTIAGKADGDVIMTFTEQYFYLFAASNEDYFDIDLKKTIAQGLELMHKQAGFTARLVDCLEFLKQQAN</sequence>
<keyword evidence="3" id="KW-1185">Reference proteome</keyword>
<evidence type="ECO:0000313" key="2">
    <source>
        <dbReference type="EMBL" id="AET67891.1"/>
    </source>
</evidence>
<name>G7WBB0_DESOD</name>
<dbReference type="STRING" id="768706.Desor_2295"/>
<keyword evidence="1" id="KW-0812">Transmembrane</keyword>
<dbReference type="PATRIC" id="fig|768706.3.peg.2307"/>
<dbReference type="HOGENOM" id="CLU_681002_0_0_9"/>
<feature type="transmembrane region" description="Helical" evidence="1">
    <location>
        <begin position="151"/>
        <end position="168"/>
    </location>
</feature>
<dbReference type="RefSeq" id="WP_014184700.1">
    <property type="nucleotide sequence ID" value="NC_016584.1"/>
</dbReference>
<evidence type="ECO:0008006" key="4">
    <source>
        <dbReference type="Google" id="ProtNLM"/>
    </source>
</evidence>
<dbReference type="Proteomes" id="UP000006346">
    <property type="component" value="Chromosome"/>
</dbReference>
<gene>
    <name evidence="2" type="ordered locus">Desor_2295</name>
</gene>
<dbReference type="EMBL" id="CP003108">
    <property type="protein sequence ID" value="AET67891.1"/>
    <property type="molecule type" value="Genomic_DNA"/>
</dbReference>
<keyword evidence="1" id="KW-1133">Transmembrane helix</keyword>
<feature type="transmembrane region" description="Helical" evidence="1">
    <location>
        <begin position="20"/>
        <end position="39"/>
    </location>
</feature>
<dbReference type="Pfam" id="PF11335">
    <property type="entry name" value="DUF3137"/>
    <property type="match status" value="1"/>
</dbReference>
<proteinExistence type="predicted"/>
<reference evidence="2 3" key="2">
    <citation type="journal article" date="2012" name="J. Bacteriol.">
        <title>Complete genome sequences of Desulfosporosinus orientis DSM765T, Desulfosporosinus youngiae DSM17734T, Desulfosporosinus meridiei DSM13257T, and Desulfosporosinus acidiphilus DSM22704T.</title>
        <authorList>
            <person name="Pester M."/>
            <person name="Brambilla E."/>
            <person name="Alazard D."/>
            <person name="Rattei T."/>
            <person name="Weinmaier T."/>
            <person name="Han J."/>
            <person name="Lucas S."/>
            <person name="Lapidus A."/>
            <person name="Cheng J.F."/>
            <person name="Goodwin L."/>
            <person name="Pitluck S."/>
            <person name="Peters L."/>
            <person name="Ovchinnikova G."/>
            <person name="Teshima H."/>
            <person name="Detter J.C."/>
            <person name="Han C.S."/>
            <person name="Tapia R."/>
            <person name="Land M.L."/>
            <person name="Hauser L."/>
            <person name="Kyrpides N.C."/>
            <person name="Ivanova N.N."/>
            <person name="Pagani I."/>
            <person name="Huntmann M."/>
            <person name="Wei C.L."/>
            <person name="Davenport K.W."/>
            <person name="Daligault H."/>
            <person name="Chain P.S."/>
            <person name="Chen A."/>
            <person name="Mavromatis K."/>
            <person name="Markowitz V."/>
            <person name="Szeto E."/>
            <person name="Mikhailova N."/>
            <person name="Pati A."/>
            <person name="Wagner M."/>
            <person name="Woyke T."/>
            <person name="Ollivier B."/>
            <person name="Klenk H.P."/>
            <person name="Spring S."/>
            <person name="Loy A."/>
        </authorList>
    </citation>
    <scope>NUCLEOTIDE SEQUENCE [LARGE SCALE GENOMIC DNA]</scope>
    <source>
        <strain evidence="3">ATCC 19365 / DSM 765 / NCIMB 8382 / VKM B-1628</strain>
    </source>
</reference>
<accession>G7WBB0</accession>
<organism evidence="2 3">
    <name type="scientific">Desulfosporosinus orientis (strain ATCC 19365 / DSM 765 / NCIMB 8382 / VKM B-1628 / Singapore I)</name>
    <name type="common">Desulfotomaculum orientis</name>
    <dbReference type="NCBI Taxonomy" id="768706"/>
    <lineage>
        <taxon>Bacteria</taxon>
        <taxon>Bacillati</taxon>
        <taxon>Bacillota</taxon>
        <taxon>Clostridia</taxon>
        <taxon>Eubacteriales</taxon>
        <taxon>Desulfitobacteriaceae</taxon>
        <taxon>Desulfosporosinus</taxon>
    </lineage>
</organism>
<evidence type="ECO:0000313" key="3">
    <source>
        <dbReference type="Proteomes" id="UP000006346"/>
    </source>
</evidence>
<feature type="transmembrane region" description="Helical" evidence="1">
    <location>
        <begin position="45"/>
        <end position="63"/>
    </location>
</feature>